<dbReference type="Gene3D" id="3.40.50.2000">
    <property type="entry name" value="Glycogen Phosphorylase B"/>
    <property type="match status" value="4"/>
</dbReference>
<dbReference type="InterPro" id="IPR023214">
    <property type="entry name" value="HAD_sf"/>
</dbReference>
<dbReference type="GO" id="GO:0005992">
    <property type="term" value="P:trehalose biosynthetic process"/>
    <property type="evidence" value="ECO:0007669"/>
    <property type="project" value="InterPro"/>
</dbReference>
<dbReference type="InterPro" id="IPR003337">
    <property type="entry name" value="Trehalose_PPase"/>
</dbReference>
<dbReference type="SUPFAM" id="SSF56784">
    <property type="entry name" value="HAD-like"/>
    <property type="match status" value="1"/>
</dbReference>
<sequence length="661" mass="74308">RRRTGDSRGPGRDPVRRALGGLAGDRPGPARPRPESAPGDKGPSAGLRSEQVVPVHVEEQMFDDYYNGCCNATFWPLFHSMPDRAVFQVDKWEWLSVQRKIERPKSFGGRSPALRVPPRLLPTSSSSPPHLLLVSSQSPPRLLLVSSSSLTGRGGFPIRHHSLWELEFERLQWTYTVQTANASVLVRQAYSTVNAMFADQAVESLKMLKAKEKEGEERIPLVWIHDYHLMLAANNIRQRFEDMANAAPRALQSSQQIILGVDRLDYTKGLVNRIRSFERLLEKHPEHLEKGALMQVAVPSLSDVMEYQQLKEQIDLEVGRINGRFSTANWSPIQYIYGCIPQDELATFYRDSSVALVTPLRDGMNLVAKEYVTCQVDKPGVLILSPFAGAGETMHEALLVNPYELDGVADTLHRALTMPDDEREMRMNHLKKREKTMNLDFWLSSFLKAMGSLDFGEGQNEPMTTETLGPMTMEDFDEFLSKYIGDTAKIALLLDYDGTLAPITSKPDMAFMPAEMKNVLVRLSNSSDVAIAIVSGRSLEDVRKMVGIDGITYAGNHGLEILHPDGSKFIHPIPEEYQEKMRNMCRELQDACCREGAWVENKGDILTYHLRAVPIPRRVALKQKATAIIIKNGFKAYSAHCAIEARPPVQWDKVRLFAVLD</sequence>
<name>A0A7R9AGE8_9CRUS</name>
<dbReference type="FunFam" id="3.40.50.2000:FF:000113">
    <property type="entry name" value="Alpha,alpha-trehalose-phosphate synthase"/>
    <property type="match status" value="1"/>
</dbReference>
<accession>A0A7R9AGE8</accession>
<dbReference type="PANTHER" id="PTHR10788:SF106">
    <property type="entry name" value="BCDNA.GH08860"/>
    <property type="match status" value="1"/>
</dbReference>
<dbReference type="Gene3D" id="3.40.50.1000">
    <property type="entry name" value="HAD superfamily/HAD-like"/>
    <property type="match status" value="1"/>
</dbReference>
<feature type="compositionally biased region" description="Low complexity" evidence="2">
    <location>
        <begin position="17"/>
        <end position="27"/>
    </location>
</feature>
<evidence type="ECO:0000313" key="4">
    <source>
        <dbReference type="Proteomes" id="UP000677054"/>
    </source>
</evidence>
<dbReference type="NCBIfam" id="TIGR00685">
    <property type="entry name" value="T6PP"/>
    <property type="match status" value="1"/>
</dbReference>
<evidence type="ECO:0000313" key="3">
    <source>
        <dbReference type="EMBL" id="CAD7253770.1"/>
    </source>
</evidence>
<dbReference type="Pfam" id="PF00982">
    <property type="entry name" value="Glyco_transf_20"/>
    <property type="match status" value="1"/>
</dbReference>
<dbReference type="GO" id="GO:0005829">
    <property type="term" value="C:cytosol"/>
    <property type="evidence" value="ECO:0007669"/>
    <property type="project" value="TreeGrafter"/>
</dbReference>
<dbReference type="EMBL" id="CAJPEV010006634">
    <property type="protein sequence ID" value="CAG0904263.1"/>
    <property type="molecule type" value="Genomic_DNA"/>
</dbReference>
<gene>
    <name evidence="3" type="ORF">DSTB1V02_LOCUS13517</name>
</gene>
<dbReference type="EMBL" id="LR906151">
    <property type="protein sequence ID" value="CAD7253770.1"/>
    <property type="molecule type" value="Genomic_DNA"/>
</dbReference>
<dbReference type="FunFam" id="3.40.50.1000:FF:000324">
    <property type="entry name" value="Putative Alpha,alpha-trehalose-phosphate synthase"/>
    <property type="match status" value="1"/>
</dbReference>
<protein>
    <recommendedName>
        <fullName evidence="5">Trehalose-6-phosphate synthase</fullName>
    </recommendedName>
</protein>
<dbReference type="PANTHER" id="PTHR10788">
    <property type="entry name" value="TREHALOSE-6-PHOSPHATE SYNTHASE"/>
    <property type="match status" value="1"/>
</dbReference>
<dbReference type="Proteomes" id="UP000677054">
    <property type="component" value="Unassembled WGS sequence"/>
</dbReference>
<dbReference type="AlphaFoldDB" id="A0A7R9AGE8"/>
<evidence type="ECO:0000256" key="2">
    <source>
        <dbReference type="SAM" id="MobiDB-lite"/>
    </source>
</evidence>
<feature type="non-terminal residue" evidence="3">
    <location>
        <position position="1"/>
    </location>
</feature>
<evidence type="ECO:0008006" key="5">
    <source>
        <dbReference type="Google" id="ProtNLM"/>
    </source>
</evidence>
<dbReference type="GO" id="GO:0003825">
    <property type="term" value="F:alpha,alpha-trehalose-phosphate synthase (UDP-forming) activity"/>
    <property type="evidence" value="ECO:0007669"/>
    <property type="project" value="TreeGrafter"/>
</dbReference>
<keyword evidence="4" id="KW-1185">Reference proteome</keyword>
<evidence type="ECO:0000256" key="1">
    <source>
        <dbReference type="ARBA" id="ARBA00005409"/>
    </source>
</evidence>
<reference evidence="3" key="1">
    <citation type="submission" date="2020-11" db="EMBL/GenBank/DDBJ databases">
        <authorList>
            <person name="Tran Van P."/>
        </authorList>
    </citation>
    <scope>NUCLEOTIDE SEQUENCE</scope>
</reference>
<dbReference type="Pfam" id="PF02358">
    <property type="entry name" value="Trehalose_PPase"/>
    <property type="match status" value="1"/>
</dbReference>
<dbReference type="InterPro" id="IPR036412">
    <property type="entry name" value="HAD-like_sf"/>
</dbReference>
<dbReference type="GO" id="GO:0004805">
    <property type="term" value="F:trehalose-phosphatase activity"/>
    <property type="evidence" value="ECO:0007669"/>
    <property type="project" value="TreeGrafter"/>
</dbReference>
<dbReference type="OrthoDB" id="755951at2759"/>
<dbReference type="SUPFAM" id="SSF53756">
    <property type="entry name" value="UDP-Glycosyltransferase/glycogen phosphorylase"/>
    <property type="match status" value="2"/>
</dbReference>
<feature type="region of interest" description="Disordered" evidence="2">
    <location>
        <begin position="1"/>
        <end position="48"/>
    </location>
</feature>
<feature type="compositionally biased region" description="Basic and acidic residues" evidence="2">
    <location>
        <begin position="1"/>
        <end position="16"/>
    </location>
</feature>
<proteinExistence type="inferred from homology"/>
<dbReference type="InterPro" id="IPR001830">
    <property type="entry name" value="Glyco_trans_20"/>
</dbReference>
<comment type="similarity">
    <text evidence="1">In the N-terminal section; belongs to the glycosyltransferase 20 family.</text>
</comment>
<organism evidence="3">
    <name type="scientific">Darwinula stevensoni</name>
    <dbReference type="NCBI Taxonomy" id="69355"/>
    <lineage>
        <taxon>Eukaryota</taxon>
        <taxon>Metazoa</taxon>
        <taxon>Ecdysozoa</taxon>
        <taxon>Arthropoda</taxon>
        <taxon>Crustacea</taxon>
        <taxon>Oligostraca</taxon>
        <taxon>Ostracoda</taxon>
        <taxon>Podocopa</taxon>
        <taxon>Podocopida</taxon>
        <taxon>Darwinulocopina</taxon>
        <taxon>Darwinuloidea</taxon>
        <taxon>Darwinulidae</taxon>
        <taxon>Darwinula</taxon>
    </lineage>
</organism>